<dbReference type="CDD" id="cd00067">
    <property type="entry name" value="GAL4"/>
    <property type="match status" value="1"/>
</dbReference>
<evidence type="ECO:0000256" key="2">
    <source>
        <dbReference type="ARBA" id="ARBA00022833"/>
    </source>
</evidence>
<dbReference type="OrthoDB" id="4216928at2759"/>
<keyword evidence="1" id="KW-0479">Metal-binding</keyword>
<organism evidence="8 9">
    <name type="scientific">Fusarium vanettenii (strain ATCC MYA-4622 / CBS 123669 / FGSC 9596 / NRRL 45880 / 77-13-4)</name>
    <name type="common">Fusarium solani subsp. pisi</name>
    <dbReference type="NCBI Taxonomy" id="660122"/>
    <lineage>
        <taxon>Eukaryota</taxon>
        <taxon>Fungi</taxon>
        <taxon>Dikarya</taxon>
        <taxon>Ascomycota</taxon>
        <taxon>Pezizomycotina</taxon>
        <taxon>Sordariomycetes</taxon>
        <taxon>Hypocreomycetidae</taxon>
        <taxon>Hypocreales</taxon>
        <taxon>Nectriaceae</taxon>
        <taxon>Fusarium</taxon>
        <taxon>Fusarium solani species complex</taxon>
        <taxon>Fusarium vanettenii</taxon>
    </lineage>
</organism>
<dbReference type="KEGG" id="nhe:NECHADRAFT_92012"/>
<dbReference type="RefSeq" id="XP_003053177.1">
    <property type="nucleotide sequence ID" value="XM_003053131.1"/>
</dbReference>
<keyword evidence="5" id="KW-0539">Nucleus</keyword>
<feature type="region of interest" description="Disordered" evidence="6">
    <location>
        <begin position="49"/>
        <end position="87"/>
    </location>
</feature>
<dbReference type="HOGENOM" id="CLU_024655_2_0_1"/>
<evidence type="ECO:0000259" key="7">
    <source>
        <dbReference type="PROSITE" id="PS50048"/>
    </source>
</evidence>
<feature type="compositionally biased region" description="Polar residues" evidence="6">
    <location>
        <begin position="49"/>
        <end position="66"/>
    </location>
</feature>
<dbReference type="GeneID" id="9664093"/>
<dbReference type="eggNOG" id="ENOG502S073">
    <property type="taxonomic scope" value="Eukaryota"/>
</dbReference>
<keyword evidence="2" id="KW-0862">Zinc</keyword>
<dbReference type="EMBL" id="GG698897">
    <property type="protein sequence ID" value="EEU47464.1"/>
    <property type="molecule type" value="Genomic_DNA"/>
</dbReference>
<protein>
    <recommendedName>
        <fullName evidence="7">Zn(2)-C6 fungal-type domain-containing protein</fullName>
    </recommendedName>
</protein>
<evidence type="ECO:0000256" key="6">
    <source>
        <dbReference type="SAM" id="MobiDB-lite"/>
    </source>
</evidence>
<dbReference type="GO" id="GO:0008270">
    <property type="term" value="F:zinc ion binding"/>
    <property type="evidence" value="ECO:0007669"/>
    <property type="project" value="InterPro"/>
</dbReference>
<dbReference type="InParanoid" id="C7YMK4"/>
<dbReference type="Proteomes" id="UP000005206">
    <property type="component" value="Chromosome 3"/>
</dbReference>
<feature type="domain" description="Zn(2)-C6 fungal-type" evidence="7">
    <location>
        <begin position="17"/>
        <end position="47"/>
    </location>
</feature>
<keyword evidence="3" id="KW-0805">Transcription regulation</keyword>
<evidence type="ECO:0000256" key="1">
    <source>
        <dbReference type="ARBA" id="ARBA00022723"/>
    </source>
</evidence>
<dbReference type="InterPro" id="IPR036864">
    <property type="entry name" value="Zn2-C6_fun-type_DNA-bd_sf"/>
</dbReference>
<name>C7YMK4_FUSV7</name>
<dbReference type="PANTHER" id="PTHR47660">
    <property type="entry name" value="TRANSCRIPTION FACTOR WITH C2H2 AND ZN(2)-CYS(6) DNA BINDING DOMAIN (EUROFUNG)-RELATED-RELATED"/>
    <property type="match status" value="1"/>
</dbReference>
<dbReference type="OMA" id="QDWILQE"/>
<evidence type="ECO:0000256" key="5">
    <source>
        <dbReference type="ARBA" id="ARBA00023242"/>
    </source>
</evidence>
<dbReference type="InterPro" id="IPR001138">
    <property type="entry name" value="Zn2Cys6_DnaBD"/>
</dbReference>
<dbReference type="PROSITE" id="PS00463">
    <property type="entry name" value="ZN2_CY6_FUNGAL_1"/>
    <property type="match status" value="1"/>
</dbReference>
<dbReference type="Gene3D" id="4.10.240.10">
    <property type="entry name" value="Zn(2)-C6 fungal-type DNA-binding domain"/>
    <property type="match status" value="1"/>
</dbReference>
<evidence type="ECO:0000313" key="8">
    <source>
        <dbReference type="EMBL" id="EEU47464.1"/>
    </source>
</evidence>
<dbReference type="PANTHER" id="PTHR47660:SF3">
    <property type="entry name" value="FINGER DOMAIN PROTEIN, PUTATIVE (AFU_ORTHOLOGUE AFUA_4G03310)-RELATED"/>
    <property type="match status" value="1"/>
</dbReference>
<proteinExistence type="predicted"/>
<dbReference type="PROSITE" id="PS50048">
    <property type="entry name" value="ZN2_CY6_FUNGAL_2"/>
    <property type="match status" value="1"/>
</dbReference>
<evidence type="ECO:0000256" key="4">
    <source>
        <dbReference type="ARBA" id="ARBA00023163"/>
    </source>
</evidence>
<dbReference type="SUPFAM" id="SSF57701">
    <property type="entry name" value="Zn2/Cys6 DNA-binding domain"/>
    <property type="match status" value="1"/>
</dbReference>
<reference evidence="8 9" key="1">
    <citation type="journal article" date="2009" name="PLoS Genet.">
        <title>The genome of Nectria haematococca: contribution of supernumerary chromosomes to gene expansion.</title>
        <authorList>
            <person name="Coleman J.J."/>
            <person name="Rounsley S.D."/>
            <person name="Rodriguez-Carres M."/>
            <person name="Kuo A."/>
            <person name="Wasmann C.C."/>
            <person name="Grimwood J."/>
            <person name="Schmutz J."/>
            <person name="Taga M."/>
            <person name="White G.J."/>
            <person name="Zhou S."/>
            <person name="Schwartz D.C."/>
            <person name="Freitag M."/>
            <person name="Ma L.J."/>
            <person name="Danchin E.G."/>
            <person name="Henrissat B."/>
            <person name="Coutinho P.M."/>
            <person name="Nelson D.R."/>
            <person name="Straney D."/>
            <person name="Napoli C.A."/>
            <person name="Barker B.M."/>
            <person name="Gribskov M."/>
            <person name="Rep M."/>
            <person name="Kroken S."/>
            <person name="Molnar I."/>
            <person name="Rensing C."/>
            <person name="Kennell J.C."/>
            <person name="Zamora J."/>
            <person name="Farman M.L."/>
            <person name="Selker E.U."/>
            <person name="Salamov A."/>
            <person name="Shapiro H."/>
            <person name="Pangilinan J."/>
            <person name="Lindquist E."/>
            <person name="Lamers C."/>
            <person name="Grigoriev I.V."/>
            <person name="Geiser D.M."/>
            <person name="Covert S.F."/>
            <person name="Temporini E."/>
            <person name="Vanetten H.D."/>
        </authorList>
    </citation>
    <scope>NUCLEOTIDE SEQUENCE [LARGE SCALE GENOMIC DNA]</scope>
    <source>
        <strain evidence="9">ATCC MYA-4622 / CBS 123669 / FGSC 9596 / NRRL 45880 / 77-13-4</strain>
    </source>
</reference>
<keyword evidence="9" id="KW-1185">Reference proteome</keyword>
<gene>
    <name evidence="8" type="ORF">NECHADRAFT_92012</name>
</gene>
<evidence type="ECO:0000313" key="9">
    <source>
        <dbReference type="Proteomes" id="UP000005206"/>
    </source>
</evidence>
<dbReference type="GO" id="GO:0000981">
    <property type="term" value="F:DNA-binding transcription factor activity, RNA polymerase II-specific"/>
    <property type="evidence" value="ECO:0007669"/>
    <property type="project" value="InterPro"/>
</dbReference>
<evidence type="ECO:0000256" key="3">
    <source>
        <dbReference type="ARBA" id="ARBA00023015"/>
    </source>
</evidence>
<dbReference type="AlphaFoldDB" id="C7YMK4"/>
<keyword evidence="4" id="KW-0804">Transcription</keyword>
<dbReference type="VEuPathDB" id="FungiDB:NECHADRAFT_92012"/>
<accession>C7YMK4</accession>
<dbReference type="Pfam" id="PF00172">
    <property type="entry name" value="Zn_clus"/>
    <property type="match status" value="1"/>
</dbReference>
<dbReference type="SMART" id="SM00066">
    <property type="entry name" value="GAL4"/>
    <property type="match status" value="1"/>
</dbReference>
<sequence>MSLTARERRNPPPRRKSCAACTKAKRRCDFAVPACLRCSQRCIPCQYPSRTPRGQSMTTNSSSSPETIMPGLLTNESASSTPPAVGQLDEPIVEDFNAPTLELSPPSTKEFGAIPEAITSRLKWSIAEIQKAPSTMVLENQTPWCHALLYKNEMPRSMQGKVHLSSFEYLTKTFCRRTCSLCTLPRKEPSELSFHLPASAERMIPAIESSAMTLFSHVQFDLDRTSTYSLPLFPIAPTKTFWMDWILQESLRRTLLFTFYFMQIYRIMAGYKGLQCDGRMGLCHSWTLSAHLWNARSPLAFAEAWMNKKHLVVTDAIFGKVLQEAMAHDIDVLGRIFISSLLGVDEAEGWFASKGGKL</sequence>